<evidence type="ECO:0000313" key="2">
    <source>
        <dbReference type="Proteomes" id="UP000655589"/>
    </source>
</evidence>
<dbReference type="InterPro" id="IPR050490">
    <property type="entry name" value="Bact_solute-bd_prot1"/>
</dbReference>
<dbReference type="InterPro" id="IPR006059">
    <property type="entry name" value="SBP"/>
</dbReference>
<gene>
    <name evidence="1" type="ORF">GCM10010102_00010</name>
</gene>
<protein>
    <submittedName>
        <fullName evidence="1">Sugar ABC transporter substrate-binding protein</fullName>
    </submittedName>
</protein>
<reference evidence="1" key="1">
    <citation type="journal article" date="2014" name="Int. J. Syst. Evol. Microbiol.">
        <title>Complete genome sequence of Corynebacterium casei LMG S-19264T (=DSM 44701T), isolated from a smear-ripened cheese.</title>
        <authorList>
            <consortium name="US DOE Joint Genome Institute (JGI-PGF)"/>
            <person name="Walter F."/>
            <person name="Albersmeier A."/>
            <person name="Kalinowski J."/>
            <person name="Ruckert C."/>
        </authorList>
    </citation>
    <scope>NUCLEOTIDE SEQUENCE</scope>
    <source>
        <strain evidence="1">JCM 3051</strain>
    </source>
</reference>
<comment type="caution">
    <text evidence="1">The sequence shown here is derived from an EMBL/GenBank/DDBJ whole genome shotgun (WGS) entry which is preliminary data.</text>
</comment>
<sequence length="449" mass="47763">MSITGTARSPRRGRTRAVPAAGVAALALTLAACGGGDSGLGGGGDVAPPEAQDCPCEIRFAWWGSDTRHESTQQIIDAFEAENPDITVVPDFTDWDGYWDKLATSVAAGDTPDVITQEERYISDYATKNVLADMSELEIDTTKVDDAVLAGGQIDGAQYGIPTGINAYAMVADPEIFADAGVELPDDESWTWEDYVSTANAVAKGAGDGVWGTQDYGFNEAGLNVMARQRGEALFTPEGELGVSEETVADFFQVSLDLMAGGGQPDASRTVEYQAAGPEGGLLGTNQGAMGVWWTNQLGALSESSGHELELLRLPGESEGERTGMYYKPAMFYSVSADTEYPQAAAKFVDFLLNSQEAAEIMLTDRGLPANTEVREAILDDLSPTDQKVADFMADIEDEIVDTPPVPPHGSAELADIMERLNTDVLFERVTPEEAAAQFVQEVEAATAG</sequence>
<dbReference type="PANTHER" id="PTHR43649:SF11">
    <property type="entry name" value="ABC TRANSPORTER SUBSTRATE-BINDING PROTEIN YESO-RELATED"/>
    <property type="match status" value="1"/>
</dbReference>
<dbReference type="Gene3D" id="3.40.190.10">
    <property type="entry name" value="Periplasmic binding protein-like II"/>
    <property type="match status" value="2"/>
</dbReference>
<proteinExistence type="predicted"/>
<dbReference type="EMBL" id="BMPT01000001">
    <property type="protein sequence ID" value="GGM08075.1"/>
    <property type="molecule type" value="Genomic_DNA"/>
</dbReference>
<organism evidence="1 2">
    <name type="scientific">Promicromonospora citrea</name>
    <dbReference type="NCBI Taxonomy" id="43677"/>
    <lineage>
        <taxon>Bacteria</taxon>
        <taxon>Bacillati</taxon>
        <taxon>Actinomycetota</taxon>
        <taxon>Actinomycetes</taxon>
        <taxon>Micrococcales</taxon>
        <taxon>Promicromonosporaceae</taxon>
        <taxon>Promicromonospora</taxon>
    </lineage>
</organism>
<dbReference type="AlphaFoldDB" id="A0A8H9GBF4"/>
<dbReference type="Proteomes" id="UP000655589">
    <property type="component" value="Unassembled WGS sequence"/>
</dbReference>
<dbReference type="PANTHER" id="PTHR43649">
    <property type="entry name" value="ARABINOSE-BINDING PROTEIN-RELATED"/>
    <property type="match status" value="1"/>
</dbReference>
<dbReference type="SUPFAM" id="SSF53850">
    <property type="entry name" value="Periplasmic binding protein-like II"/>
    <property type="match status" value="1"/>
</dbReference>
<dbReference type="RefSeq" id="WP_171104472.1">
    <property type="nucleotide sequence ID" value="NZ_BMPT01000001.1"/>
</dbReference>
<keyword evidence="2" id="KW-1185">Reference proteome</keyword>
<reference evidence="1" key="2">
    <citation type="submission" date="2020-09" db="EMBL/GenBank/DDBJ databases">
        <authorList>
            <person name="Sun Q."/>
            <person name="Ohkuma M."/>
        </authorList>
    </citation>
    <scope>NUCLEOTIDE SEQUENCE</scope>
    <source>
        <strain evidence="1">JCM 3051</strain>
    </source>
</reference>
<dbReference type="Pfam" id="PF13416">
    <property type="entry name" value="SBP_bac_8"/>
    <property type="match status" value="1"/>
</dbReference>
<evidence type="ECO:0000313" key="1">
    <source>
        <dbReference type="EMBL" id="GGM08075.1"/>
    </source>
</evidence>
<name>A0A8H9GBF4_9MICO</name>
<accession>A0A8H9GBF4</accession>